<proteinExistence type="predicted"/>
<protein>
    <recommendedName>
        <fullName evidence="4">Lipoprotein</fullName>
    </recommendedName>
</protein>
<gene>
    <name evidence="2" type="ORF">LO55_2607</name>
</gene>
<dbReference type="RefSeq" id="WP_071361754.1">
    <property type="nucleotide sequence ID" value="NZ_JRYB01000001.1"/>
</dbReference>
<dbReference type="AlphaFoldDB" id="A0A1S2NA81"/>
<sequence>MKRFTNLAAIAALTLAASTHAHAQAEQTLETPGFTVRITQQCEEGNVTCDDVRYVGTSKKSGKAITLRGKTMHSLAADGVTPGAFQGYVFKSGRVSYTVFADGRLVVTEGRKTLVNQRGEWK</sequence>
<dbReference type="Proteomes" id="UP000180246">
    <property type="component" value="Unassembled WGS sequence"/>
</dbReference>
<reference evidence="2 3" key="1">
    <citation type="submission" date="2014-10" db="EMBL/GenBank/DDBJ databases">
        <authorList>
            <person name="Seo M.-J."/>
            <person name="Seok Y.J."/>
            <person name="Cha I.-T."/>
        </authorList>
    </citation>
    <scope>NUCLEOTIDE SEQUENCE [LARGE SCALE GENOMIC DNA]</scope>
    <source>
        <strain evidence="2 3">NEU</strain>
    </source>
</reference>
<comment type="caution">
    <text evidence="2">The sequence shown here is derived from an EMBL/GenBank/DDBJ whole genome shotgun (WGS) entry which is preliminary data.</text>
</comment>
<organism evidence="2 3">
    <name type="scientific">Massilia timonae</name>
    <dbReference type="NCBI Taxonomy" id="47229"/>
    <lineage>
        <taxon>Bacteria</taxon>
        <taxon>Pseudomonadati</taxon>
        <taxon>Pseudomonadota</taxon>
        <taxon>Betaproteobacteria</taxon>
        <taxon>Burkholderiales</taxon>
        <taxon>Oxalobacteraceae</taxon>
        <taxon>Telluria group</taxon>
        <taxon>Massilia</taxon>
    </lineage>
</organism>
<name>A0A1S2NA81_9BURK</name>
<accession>A0A1S2NA81</accession>
<feature type="signal peptide" evidence="1">
    <location>
        <begin position="1"/>
        <end position="23"/>
    </location>
</feature>
<evidence type="ECO:0000313" key="3">
    <source>
        <dbReference type="Proteomes" id="UP000180246"/>
    </source>
</evidence>
<dbReference type="EMBL" id="JRYB01000001">
    <property type="protein sequence ID" value="OIJ41753.1"/>
    <property type="molecule type" value="Genomic_DNA"/>
</dbReference>
<evidence type="ECO:0008006" key="4">
    <source>
        <dbReference type="Google" id="ProtNLM"/>
    </source>
</evidence>
<feature type="chain" id="PRO_5010280528" description="Lipoprotein" evidence="1">
    <location>
        <begin position="24"/>
        <end position="122"/>
    </location>
</feature>
<evidence type="ECO:0000313" key="2">
    <source>
        <dbReference type="EMBL" id="OIJ41753.1"/>
    </source>
</evidence>
<evidence type="ECO:0000256" key="1">
    <source>
        <dbReference type="SAM" id="SignalP"/>
    </source>
</evidence>
<keyword evidence="1" id="KW-0732">Signal</keyword>